<feature type="compositionally biased region" description="Basic residues" evidence="1">
    <location>
        <begin position="288"/>
        <end position="299"/>
    </location>
</feature>
<accession>A0A8H7RJY4</accession>
<dbReference type="SUPFAM" id="SSF46689">
    <property type="entry name" value="Homeodomain-like"/>
    <property type="match status" value="1"/>
</dbReference>
<dbReference type="Gene3D" id="1.10.10.60">
    <property type="entry name" value="Homeodomain-like"/>
    <property type="match status" value="1"/>
</dbReference>
<dbReference type="OrthoDB" id="272624at2759"/>
<protein>
    <recommendedName>
        <fullName evidence="2">Myb-like domain-containing protein</fullName>
    </recommendedName>
</protein>
<feature type="region of interest" description="Disordered" evidence="1">
    <location>
        <begin position="357"/>
        <end position="394"/>
    </location>
</feature>
<proteinExistence type="predicted"/>
<dbReference type="CDD" id="cd00167">
    <property type="entry name" value="SANT"/>
    <property type="match status" value="1"/>
</dbReference>
<evidence type="ECO:0000256" key="1">
    <source>
        <dbReference type="SAM" id="MobiDB-lite"/>
    </source>
</evidence>
<evidence type="ECO:0000313" key="3">
    <source>
        <dbReference type="EMBL" id="KAG2211632.1"/>
    </source>
</evidence>
<dbReference type="AlphaFoldDB" id="A0A8H7RJY4"/>
<gene>
    <name evidence="3" type="ORF">INT47_008729</name>
</gene>
<dbReference type="GO" id="GO:0070898">
    <property type="term" value="P:RNA polymerase III preinitiation complex assembly"/>
    <property type="evidence" value="ECO:0007669"/>
    <property type="project" value="TreeGrafter"/>
</dbReference>
<feature type="domain" description="Myb-like" evidence="2">
    <location>
        <begin position="465"/>
        <end position="513"/>
    </location>
</feature>
<feature type="compositionally biased region" description="Basic residues" evidence="1">
    <location>
        <begin position="210"/>
        <end position="221"/>
    </location>
</feature>
<dbReference type="EMBL" id="JAEPRD010000008">
    <property type="protein sequence ID" value="KAG2211632.1"/>
    <property type="molecule type" value="Genomic_DNA"/>
</dbReference>
<evidence type="ECO:0000313" key="4">
    <source>
        <dbReference type="Proteomes" id="UP000603453"/>
    </source>
</evidence>
<dbReference type="GO" id="GO:0001156">
    <property type="term" value="F:TFIIIC-class transcription factor complex binding"/>
    <property type="evidence" value="ECO:0007669"/>
    <property type="project" value="TreeGrafter"/>
</dbReference>
<feature type="region of interest" description="Disordered" evidence="1">
    <location>
        <begin position="115"/>
        <end position="299"/>
    </location>
</feature>
<feature type="compositionally biased region" description="Basic and acidic residues" evidence="1">
    <location>
        <begin position="30"/>
        <end position="49"/>
    </location>
</feature>
<feature type="region of interest" description="Disordered" evidence="1">
    <location>
        <begin position="1"/>
        <end position="63"/>
    </location>
</feature>
<dbReference type="InterPro" id="IPR009057">
    <property type="entry name" value="Homeodomain-like_sf"/>
</dbReference>
<feature type="compositionally biased region" description="Low complexity" evidence="1">
    <location>
        <begin position="227"/>
        <end position="271"/>
    </location>
</feature>
<sequence length="555" mass="61173">MSSLTSLGINKNKKAFAPKVGKRNVRKPGSSKEKAAEKKTTDRVKKETVAEAAPVIEDNVRMEEQIQTVEEPTFTTPDRVPAEPMNTDLELNELGLTQEEMQMNVLATTAERQSFSPFSAPSPVANVDEEGSDCALRGTRSSVKSERITPGAHSLRKSMSRALKEDEGERIDAKDILAAAPMSSTPASPVNFETWTPTPSRTPSPPPSTKKTRSKKAKGKGKAVEGSISTSKASSATKRSARTTKASTSGGSSIGIGIPSSSGATPISIGAPTATDTDVKEEESAKKTGVRRKGPKKFAYRLPENLKTLDDITNDPAKPDNLEKPMCAFTKDIDGIVSKNFKEMETVRYTEKRKLEEAASLSPEELEAAKKKEEEEAELNAKRRKIAQEKEAERRKKEMDGTILAESANSLQVRLVNGQIVLDTDSLTVERTQNEIDYGDGALEVVEENSMTKKVNSQTYGKRQRSIRWDAVETELFYDCIAQFGTDFEMISMVMPGRTRAQIRSKFNREEKVAPEKITEYLIKKKKPLDLTKYEELAGIALDDVPEDFHEMQLA</sequence>
<feature type="compositionally biased region" description="Basic residues" evidence="1">
    <location>
        <begin position="11"/>
        <end position="26"/>
    </location>
</feature>
<feature type="compositionally biased region" description="Basic and acidic residues" evidence="1">
    <location>
        <begin position="162"/>
        <end position="175"/>
    </location>
</feature>
<dbReference type="PANTHER" id="PTHR22929">
    <property type="entry name" value="RNA POLYMERASE III TRANSCRIPTION INITIATION FACTOR B"/>
    <property type="match status" value="1"/>
</dbReference>
<organism evidence="3 4">
    <name type="scientific">Mucor saturninus</name>
    <dbReference type="NCBI Taxonomy" id="64648"/>
    <lineage>
        <taxon>Eukaryota</taxon>
        <taxon>Fungi</taxon>
        <taxon>Fungi incertae sedis</taxon>
        <taxon>Mucoromycota</taxon>
        <taxon>Mucoromycotina</taxon>
        <taxon>Mucoromycetes</taxon>
        <taxon>Mucorales</taxon>
        <taxon>Mucorineae</taxon>
        <taxon>Mucoraceae</taxon>
        <taxon>Mucor</taxon>
    </lineage>
</organism>
<reference evidence="3" key="1">
    <citation type="submission" date="2020-12" db="EMBL/GenBank/DDBJ databases">
        <title>Metabolic potential, ecology and presence of endohyphal bacteria is reflected in genomic diversity of Mucoromycotina.</title>
        <authorList>
            <person name="Muszewska A."/>
            <person name="Okrasinska A."/>
            <person name="Steczkiewicz K."/>
            <person name="Drgas O."/>
            <person name="Orlowska M."/>
            <person name="Perlinska-Lenart U."/>
            <person name="Aleksandrzak-Piekarczyk T."/>
            <person name="Szatraj K."/>
            <person name="Zielenkiewicz U."/>
            <person name="Pilsyk S."/>
            <person name="Malc E."/>
            <person name="Mieczkowski P."/>
            <person name="Kruszewska J.S."/>
            <person name="Biernat P."/>
            <person name="Pawlowska J."/>
        </authorList>
    </citation>
    <scope>NUCLEOTIDE SEQUENCE</scope>
    <source>
        <strain evidence="3">WA0000017839</strain>
    </source>
</reference>
<dbReference type="InterPro" id="IPR001005">
    <property type="entry name" value="SANT/Myb"/>
</dbReference>
<evidence type="ECO:0000259" key="2">
    <source>
        <dbReference type="SMART" id="SM00717"/>
    </source>
</evidence>
<name>A0A8H7RJY4_9FUNG</name>
<dbReference type="InterPro" id="IPR039467">
    <property type="entry name" value="TFIIIB_B''_Myb"/>
</dbReference>
<keyword evidence="4" id="KW-1185">Reference proteome</keyword>
<feature type="compositionally biased region" description="Low complexity" evidence="1">
    <location>
        <begin position="178"/>
        <end position="189"/>
    </location>
</feature>
<dbReference type="PANTHER" id="PTHR22929:SF0">
    <property type="entry name" value="TRANSCRIPTION FACTOR TFIIIB COMPONENT B'' HOMOLOG"/>
    <property type="match status" value="1"/>
</dbReference>
<dbReference type="GO" id="GO:0000126">
    <property type="term" value="C:transcription factor TFIIIB complex"/>
    <property type="evidence" value="ECO:0007669"/>
    <property type="project" value="TreeGrafter"/>
</dbReference>
<dbReference type="Pfam" id="PF15963">
    <property type="entry name" value="Myb_DNA-bind_7"/>
    <property type="match status" value="1"/>
</dbReference>
<dbReference type="SMART" id="SM00717">
    <property type="entry name" value="SANT"/>
    <property type="match status" value="1"/>
</dbReference>
<comment type="caution">
    <text evidence="3">The sequence shown here is derived from an EMBL/GenBank/DDBJ whole genome shotgun (WGS) entry which is preliminary data.</text>
</comment>
<dbReference type="Proteomes" id="UP000603453">
    <property type="component" value="Unassembled WGS sequence"/>
</dbReference>